<dbReference type="Pfam" id="PF17768">
    <property type="entry name" value="RecJ_OB"/>
    <property type="match status" value="1"/>
</dbReference>
<dbReference type="PANTHER" id="PTHR30255:SF2">
    <property type="entry name" value="SINGLE-STRANDED-DNA-SPECIFIC EXONUCLEASE RECJ"/>
    <property type="match status" value="1"/>
</dbReference>
<dbReference type="SUPFAM" id="SSF64182">
    <property type="entry name" value="DHH phosphoesterases"/>
    <property type="match status" value="1"/>
</dbReference>
<organism evidence="9 10">
    <name type="scientific">Geomobilimonas luticola</name>
    <dbReference type="NCBI Taxonomy" id="1114878"/>
    <lineage>
        <taxon>Bacteria</taxon>
        <taxon>Pseudomonadati</taxon>
        <taxon>Thermodesulfobacteriota</taxon>
        <taxon>Desulfuromonadia</taxon>
        <taxon>Geobacterales</taxon>
        <taxon>Geobacteraceae</taxon>
        <taxon>Geomobilimonas</taxon>
    </lineage>
</organism>
<keyword evidence="5 9" id="KW-0269">Exonuclease</keyword>
<evidence type="ECO:0000256" key="4">
    <source>
        <dbReference type="ARBA" id="ARBA00022801"/>
    </source>
</evidence>
<keyword evidence="4" id="KW-0378">Hydrolase</keyword>
<gene>
    <name evidence="9" type="primary">recJ</name>
    <name evidence="9" type="ORF">KI810_16345</name>
</gene>
<evidence type="ECO:0000256" key="1">
    <source>
        <dbReference type="ARBA" id="ARBA00005915"/>
    </source>
</evidence>
<feature type="domain" description="DDH" evidence="6">
    <location>
        <begin position="84"/>
        <end position="240"/>
    </location>
</feature>
<dbReference type="InterPro" id="IPR051673">
    <property type="entry name" value="SSDNA_exonuclease_RecJ"/>
</dbReference>
<dbReference type="RefSeq" id="WP_214176631.1">
    <property type="nucleotide sequence ID" value="NZ_JAHCVK010000013.1"/>
</dbReference>
<dbReference type="Gene3D" id="3.90.1640.30">
    <property type="match status" value="1"/>
</dbReference>
<comment type="similarity">
    <text evidence="1">Belongs to the RecJ family.</text>
</comment>
<reference evidence="9 10" key="1">
    <citation type="submission" date="2021-05" db="EMBL/GenBank/DDBJ databases">
        <title>The draft genome of Geobacter luticola JCM 17780.</title>
        <authorList>
            <person name="Xu Z."/>
            <person name="Masuda Y."/>
            <person name="Itoh H."/>
            <person name="Senoo K."/>
        </authorList>
    </citation>
    <scope>NUCLEOTIDE SEQUENCE [LARGE SCALE GENOMIC DNA]</scope>
    <source>
        <strain evidence="9 10">JCM 17780</strain>
    </source>
</reference>
<accession>A0ABS5SGY3</accession>
<dbReference type="InterPro" id="IPR003156">
    <property type="entry name" value="DHHA1_dom"/>
</dbReference>
<evidence type="ECO:0000256" key="3">
    <source>
        <dbReference type="ARBA" id="ARBA00022722"/>
    </source>
</evidence>
<evidence type="ECO:0000259" key="6">
    <source>
        <dbReference type="Pfam" id="PF01368"/>
    </source>
</evidence>
<dbReference type="Proteomes" id="UP000756860">
    <property type="component" value="Unassembled WGS sequence"/>
</dbReference>
<evidence type="ECO:0000313" key="9">
    <source>
        <dbReference type="EMBL" id="MBT0654623.1"/>
    </source>
</evidence>
<name>A0ABS5SGY3_9BACT</name>
<dbReference type="PANTHER" id="PTHR30255">
    <property type="entry name" value="SINGLE-STRANDED-DNA-SPECIFIC EXONUCLEASE RECJ"/>
    <property type="match status" value="1"/>
</dbReference>
<dbReference type="InterPro" id="IPR004610">
    <property type="entry name" value="RecJ"/>
</dbReference>
<protein>
    <recommendedName>
        <fullName evidence="2">Single-stranded-DNA-specific exonuclease RecJ</fullName>
    </recommendedName>
</protein>
<comment type="caution">
    <text evidence="9">The sequence shown here is derived from an EMBL/GenBank/DDBJ whole genome shotgun (WGS) entry which is preliminary data.</text>
</comment>
<feature type="domain" description="RecJ OB" evidence="8">
    <location>
        <begin position="466"/>
        <end position="567"/>
    </location>
</feature>
<dbReference type="GO" id="GO:0004527">
    <property type="term" value="F:exonuclease activity"/>
    <property type="evidence" value="ECO:0007669"/>
    <property type="project" value="UniProtKB-KW"/>
</dbReference>
<evidence type="ECO:0000313" key="10">
    <source>
        <dbReference type="Proteomes" id="UP000756860"/>
    </source>
</evidence>
<feature type="domain" description="DHHA1" evidence="7">
    <location>
        <begin position="361"/>
        <end position="445"/>
    </location>
</feature>
<evidence type="ECO:0000256" key="2">
    <source>
        <dbReference type="ARBA" id="ARBA00019841"/>
    </source>
</evidence>
<keyword evidence="10" id="KW-1185">Reference proteome</keyword>
<dbReference type="NCBIfam" id="TIGR00644">
    <property type="entry name" value="recJ"/>
    <property type="match status" value="1"/>
</dbReference>
<dbReference type="EMBL" id="JAHCVK010000013">
    <property type="protein sequence ID" value="MBT0654623.1"/>
    <property type="molecule type" value="Genomic_DNA"/>
</dbReference>
<dbReference type="Pfam" id="PF02272">
    <property type="entry name" value="DHHA1"/>
    <property type="match status" value="1"/>
</dbReference>
<evidence type="ECO:0000259" key="7">
    <source>
        <dbReference type="Pfam" id="PF02272"/>
    </source>
</evidence>
<dbReference type="InterPro" id="IPR041122">
    <property type="entry name" value="RecJ_OB"/>
</dbReference>
<proteinExistence type="inferred from homology"/>
<keyword evidence="3" id="KW-0540">Nuclease</keyword>
<sequence>MEPVTTRRWKIRETEQSHAERLIRECGLSPLVARLLLNRGIGEPEAVRRFLGGTLTDIHDPFLLRGMEPAVARLATAVAGGEPICIYGDYDVDGITAVALLVSFFRTLGATVFYHIPLRLEDGYGLSAEGIASVAEQGARVIVSVDCGITAVAEAELCRQLGVDLIITDHHTPGEVIPPAHAVINPHQPHCSFPFKSLAGVGVAFNLLIALRTRLRDMGHFADRTAPNLREYLDLVALGTIADIVPLTDENRIFVAYGLRELTASPRPGIQALKTAAGVDGTVTCGAVGFRLAPRLNAAGRLEDAALGVDLLLSGDRQRARVMAESLDASNTERQALEQQILREALAMVKGAPAKSGRKSIVLASEAWHPGVIGIVASRLVDMFHRPTILIAMQDGNGRGSGRSIPGFHLHDALQACADHLVKFGGHKYAAGLSIDEETLEKFVTGFEMVADGLLSAEDLLPELAVDAEVGPDDLTLALAETLESLAPFGMGNPEPVLLLRGAKVIERRLLKERHLKMRLAAGGKTFDAIGFNMGGRENPGDGLDIVFTLGVNVWKGKRSMQLRLKDFRGAEG</sequence>
<dbReference type="Pfam" id="PF01368">
    <property type="entry name" value="DHH"/>
    <property type="match status" value="1"/>
</dbReference>
<evidence type="ECO:0000256" key="5">
    <source>
        <dbReference type="ARBA" id="ARBA00022839"/>
    </source>
</evidence>
<evidence type="ECO:0000259" key="8">
    <source>
        <dbReference type="Pfam" id="PF17768"/>
    </source>
</evidence>
<dbReference type="InterPro" id="IPR001667">
    <property type="entry name" value="DDH_dom"/>
</dbReference>
<dbReference type="InterPro" id="IPR038763">
    <property type="entry name" value="DHH_sf"/>
</dbReference>
<dbReference type="Gene3D" id="3.10.310.30">
    <property type="match status" value="1"/>
</dbReference>